<dbReference type="NCBIfam" id="TIGR00977">
    <property type="entry name" value="citramal_synth"/>
    <property type="match status" value="1"/>
</dbReference>
<dbReference type="InterPro" id="IPR005675">
    <property type="entry name" value="Citramal_synthase"/>
</dbReference>
<proteinExistence type="inferred from homology"/>
<dbReference type="GO" id="GO:0009097">
    <property type="term" value="P:isoleucine biosynthetic process"/>
    <property type="evidence" value="ECO:0007669"/>
    <property type="project" value="UniProtKB-UniRule"/>
</dbReference>
<dbReference type="GO" id="GO:0009098">
    <property type="term" value="P:L-leucine biosynthetic process"/>
    <property type="evidence" value="ECO:0007669"/>
    <property type="project" value="InterPro"/>
</dbReference>
<keyword evidence="12" id="KW-1185">Reference proteome</keyword>
<dbReference type="AlphaFoldDB" id="A0AA46DYS1"/>
<dbReference type="InterPro" id="IPR013709">
    <property type="entry name" value="2-isopropylmalate_synth_dimer"/>
</dbReference>
<evidence type="ECO:0000256" key="4">
    <source>
        <dbReference type="ARBA" id="ARBA00022624"/>
    </source>
</evidence>
<evidence type="ECO:0000256" key="3">
    <source>
        <dbReference type="ARBA" id="ARBA00022605"/>
    </source>
</evidence>
<keyword evidence="5 9" id="KW-0808">Transferase</keyword>
<dbReference type="SMART" id="SM00917">
    <property type="entry name" value="LeuA_dimer"/>
    <property type="match status" value="1"/>
</dbReference>
<evidence type="ECO:0000256" key="7">
    <source>
        <dbReference type="ARBA" id="ARBA00048263"/>
    </source>
</evidence>
<evidence type="ECO:0000256" key="5">
    <source>
        <dbReference type="ARBA" id="ARBA00022679"/>
    </source>
</evidence>
<dbReference type="Pfam" id="PF08502">
    <property type="entry name" value="LeuA_dimer"/>
    <property type="match status" value="1"/>
</dbReference>
<keyword evidence="4" id="KW-0412">Isoleucine biosynthesis</keyword>
<comment type="caution">
    <text evidence="11">The sequence shown here is derived from an EMBL/GenBank/DDBJ whole genome shotgun (WGS) entry which is preliminary data.</text>
</comment>
<dbReference type="SUPFAM" id="SSF51569">
    <property type="entry name" value="Aldolase"/>
    <property type="match status" value="1"/>
</dbReference>
<evidence type="ECO:0000313" key="11">
    <source>
        <dbReference type="EMBL" id="TDT70603.1"/>
    </source>
</evidence>
<reference evidence="11 12" key="1">
    <citation type="submission" date="2019-03" db="EMBL/GenBank/DDBJ databases">
        <title>Genomic Encyclopedia of Type Strains, Phase IV (KMG-IV): sequencing the most valuable type-strain genomes for metagenomic binning, comparative biology and taxonomic classification.</title>
        <authorList>
            <person name="Goeker M."/>
        </authorList>
    </citation>
    <scope>NUCLEOTIDE SEQUENCE [LARGE SCALE GENOMIC DNA]</scope>
    <source>
        <strain evidence="11 12">DSM 100055</strain>
    </source>
</reference>
<dbReference type="RefSeq" id="WP_134113038.1">
    <property type="nucleotide sequence ID" value="NZ_SOBG01000004.1"/>
</dbReference>
<dbReference type="PANTHER" id="PTHR43538">
    <property type="entry name" value="ALPHA-IPM SYNTHASE/HOMOCITRATE SYNTHASE"/>
    <property type="match status" value="1"/>
</dbReference>
<evidence type="ECO:0000256" key="2">
    <source>
        <dbReference type="ARBA" id="ARBA00006154"/>
    </source>
</evidence>
<evidence type="ECO:0000256" key="1">
    <source>
        <dbReference type="ARBA" id="ARBA00004743"/>
    </source>
</evidence>
<feature type="domain" description="Pyruvate carboxyltransferase" evidence="10">
    <location>
        <begin position="4"/>
        <end position="268"/>
    </location>
</feature>
<dbReference type="Gene3D" id="1.10.238.260">
    <property type="match status" value="1"/>
</dbReference>
<dbReference type="PANTHER" id="PTHR43538:SF1">
    <property type="entry name" value="(R)-CITRAMALATE SYNTHASE"/>
    <property type="match status" value="1"/>
</dbReference>
<evidence type="ECO:0000259" key="10">
    <source>
        <dbReference type="PROSITE" id="PS50991"/>
    </source>
</evidence>
<dbReference type="InterPro" id="IPR036230">
    <property type="entry name" value="LeuA_allosteric_dom_sf"/>
</dbReference>
<dbReference type="CDD" id="cd07941">
    <property type="entry name" value="DRE_TIM_LeuA3"/>
    <property type="match status" value="1"/>
</dbReference>
<evidence type="ECO:0000256" key="8">
    <source>
        <dbReference type="NCBIfam" id="TIGR00977"/>
    </source>
</evidence>
<comment type="pathway">
    <text evidence="1">Amino-acid biosynthesis; L-isoleucine biosynthesis; 2-oxobutanoate from pyruvate: step 1/3.</text>
</comment>
<keyword evidence="3" id="KW-0028">Amino-acid biosynthesis</keyword>
<dbReference type="Gene3D" id="3.20.20.70">
    <property type="entry name" value="Aldolase class I"/>
    <property type="match status" value="1"/>
</dbReference>
<dbReference type="PROSITE" id="PS00815">
    <property type="entry name" value="AIPM_HOMOCIT_SYNTH_1"/>
    <property type="match status" value="1"/>
</dbReference>
<dbReference type="InterPro" id="IPR002034">
    <property type="entry name" value="AIPM/Hcit_synth_CS"/>
</dbReference>
<dbReference type="PROSITE" id="PS00816">
    <property type="entry name" value="AIPM_HOMOCIT_SYNTH_2"/>
    <property type="match status" value="1"/>
</dbReference>
<dbReference type="Pfam" id="PF00682">
    <property type="entry name" value="HMGL-like"/>
    <property type="match status" value="1"/>
</dbReference>
<dbReference type="Proteomes" id="UP000294678">
    <property type="component" value="Unassembled WGS sequence"/>
</dbReference>
<dbReference type="Pfam" id="PF22617">
    <property type="entry name" value="HCS_D2"/>
    <property type="match status" value="1"/>
</dbReference>
<dbReference type="PROSITE" id="PS50991">
    <property type="entry name" value="PYR_CT"/>
    <property type="match status" value="1"/>
</dbReference>
<keyword evidence="6" id="KW-0100">Branched-chain amino acid biosynthesis</keyword>
<evidence type="ECO:0000256" key="9">
    <source>
        <dbReference type="RuleBase" id="RU003523"/>
    </source>
</evidence>
<dbReference type="InterPro" id="IPR054691">
    <property type="entry name" value="LeuA/HCS_post-cat"/>
</dbReference>
<organism evidence="11 12">
    <name type="scientific">Hypnocyclicus thermotrophus</name>
    <dbReference type="NCBI Taxonomy" id="1627895"/>
    <lineage>
        <taxon>Bacteria</taxon>
        <taxon>Fusobacteriati</taxon>
        <taxon>Fusobacteriota</taxon>
        <taxon>Fusobacteriia</taxon>
        <taxon>Fusobacteriales</taxon>
        <taxon>Fusobacteriaceae</taxon>
        <taxon>Hypnocyclicus</taxon>
    </lineage>
</organism>
<protein>
    <recommendedName>
        <fullName evidence="8">Citramalate synthase</fullName>
        <ecNumber evidence="8">2.3.3.21</ecNumber>
    </recommendedName>
</protein>
<name>A0AA46DYS1_9FUSO</name>
<dbReference type="SUPFAM" id="SSF110921">
    <property type="entry name" value="2-isopropylmalate synthase LeuA, allosteric (dimerisation) domain"/>
    <property type="match status" value="1"/>
</dbReference>
<dbReference type="Gene3D" id="3.30.160.270">
    <property type="match status" value="1"/>
</dbReference>
<evidence type="ECO:0000313" key="12">
    <source>
        <dbReference type="Proteomes" id="UP000294678"/>
    </source>
</evidence>
<dbReference type="GO" id="GO:0003852">
    <property type="term" value="F:2-isopropylmalate synthase activity"/>
    <property type="evidence" value="ECO:0007669"/>
    <property type="project" value="InterPro"/>
</dbReference>
<dbReference type="EC" id="2.3.3.21" evidence="8"/>
<evidence type="ECO:0000256" key="6">
    <source>
        <dbReference type="ARBA" id="ARBA00023304"/>
    </source>
</evidence>
<dbReference type="EMBL" id="SOBG01000004">
    <property type="protein sequence ID" value="TDT70603.1"/>
    <property type="molecule type" value="Genomic_DNA"/>
</dbReference>
<accession>A0AA46DYS1</accession>
<gene>
    <name evidence="11" type="ORF">EV215_1154</name>
</gene>
<dbReference type="GO" id="GO:0043714">
    <property type="term" value="F:(R)-citramalate synthase activity"/>
    <property type="evidence" value="ECO:0007669"/>
    <property type="project" value="UniProtKB-UniRule"/>
</dbReference>
<dbReference type="InterPro" id="IPR013785">
    <property type="entry name" value="Aldolase_TIM"/>
</dbReference>
<dbReference type="InterPro" id="IPR000891">
    <property type="entry name" value="PYR_CT"/>
</dbReference>
<sequence>MKKIEIFDTTLRDGSQMIGVNFSLEDKIKIAKKMDDVGIDFLECGWPSSNPKDYQFFKEIKNHKLKHSKIVAFGSTAYYKNKIEDDKNLNTIIEIEPDVANIFGKSWDLHVTDIFGITLEKNLEIVYESVKYLKEKIKEVFFTAEHFFDGYKKNKGYALSVLKEAEKAGATRIILADTNGGQHYLEIRDIIKDVKENISTEIGVHFHNDSGMATINSIESILAGAMQIHGTINGYGERCGNANLCEIIPILQLKMNYDILGDNITKLTQLSKYVSELSNFAHEIRMPFVGTNAFAHKGGVHVSAIMKNSQSYEHMSPENVGNKRVVSISDLSGKSNIKYKLKEFDLDIILDDNEITKVIKAVKSKVNKGYEYEGAEASFELLVQRELNKKVDFINVKSFRIISEENYELREVSEGTVKLEIEGNEYYTVAEGNGPVDALTKALKKALLHEYPELEKVTLSDYKVRILNSEATQSLVRVLVESKNSETGEEWSTVGVSTNIIKASWEALVDMFNYYLYNKYEKHKK</sequence>
<comment type="similarity">
    <text evidence="2 9">Belongs to the alpha-IPM synthase/homocitrate synthase family.</text>
</comment>
<comment type="catalytic activity">
    <reaction evidence="7">
        <text>pyruvate + acetyl-CoA + H2O = (3R)-citramalate + CoA + H(+)</text>
        <dbReference type="Rhea" id="RHEA:19045"/>
        <dbReference type="ChEBI" id="CHEBI:15361"/>
        <dbReference type="ChEBI" id="CHEBI:15377"/>
        <dbReference type="ChEBI" id="CHEBI:15378"/>
        <dbReference type="ChEBI" id="CHEBI:30934"/>
        <dbReference type="ChEBI" id="CHEBI:57287"/>
        <dbReference type="ChEBI" id="CHEBI:57288"/>
        <dbReference type="EC" id="2.3.3.21"/>
    </reaction>
</comment>